<feature type="region of interest" description="Disordered" evidence="2">
    <location>
        <begin position="362"/>
        <end position="397"/>
    </location>
</feature>
<evidence type="ECO:0000313" key="4">
    <source>
        <dbReference type="EMBL" id="RXW20423.1"/>
    </source>
</evidence>
<dbReference type="PANTHER" id="PTHR14490:SF5">
    <property type="entry name" value="PROTEIN KRI1 HOMOLOG"/>
    <property type="match status" value="1"/>
</dbReference>
<dbReference type="InterPro" id="IPR024626">
    <property type="entry name" value="Kri1-like_C"/>
</dbReference>
<feature type="compositionally biased region" description="Basic residues" evidence="2">
    <location>
        <begin position="236"/>
        <end position="245"/>
    </location>
</feature>
<feature type="compositionally biased region" description="Acidic residues" evidence="2">
    <location>
        <begin position="321"/>
        <end position="334"/>
    </location>
</feature>
<evidence type="ECO:0000256" key="1">
    <source>
        <dbReference type="ARBA" id="ARBA00007473"/>
    </source>
</evidence>
<protein>
    <recommendedName>
        <fullName evidence="3">Kri1-like C-terminal domain-containing protein</fullName>
    </recommendedName>
</protein>
<feature type="compositionally biased region" description="Acidic residues" evidence="2">
    <location>
        <begin position="544"/>
        <end position="556"/>
    </location>
</feature>
<feature type="compositionally biased region" description="Basic residues" evidence="2">
    <location>
        <begin position="531"/>
        <end position="540"/>
    </location>
</feature>
<dbReference type="GO" id="GO:0005730">
    <property type="term" value="C:nucleolus"/>
    <property type="evidence" value="ECO:0007669"/>
    <property type="project" value="TreeGrafter"/>
</dbReference>
<feature type="compositionally biased region" description="Acidic residues" evidence="2">
    <location>
        <begin position="564"/>
        <end position="575"/>
    </location>
</feature>
<feature type="domain" description="Kri1-like C-terminal" evidence="3">
    <location>
        <begin position="582"/>
        <end position="666"/>
    </location>
</feature>
<feature type="compositionally biased region" description="Basic and acidic residues" evidence="2">
    <location>
        <begin position="150"/>
        <end position="160"/>
    </location>
</feature>
<dbReference type="InterPro" id="IPR018034">
    <property type="entry name" value="Kri1"/>
</dbReference>
<dbReference type="Pfam" id="PF12936">
    <property type="entry name" value="Kri1_C"/>
    <property type="match status" value="1"/>
</dbReference>
<feature type="compositionally biased region" description="Basic and acidic residues" evidence="2">
    <location>
        <begin position="496"/>
        <end position="506"/>
    </location>
</feature>
<organism evidence="4 5">
    <name type="scientific">Candolleomyces aberdarensis</name>
    <dbReference type="NCBI Taxonomy" id="2316362"/>
    <lineage>
        <taxon>Eukaryota</taxon>
        <taxon>Fungi</taxon>
        <taxon>Dikarya</taxon>
        <taxon>Basidiomycota</taxon>
        <taxon>Agaricomycotina</taxon>
        <taxon>Agaricomycetes</taxon>
        <taxon>Agaricomycetidae</taxon>
        <taxon>Agaricales</taxon>
        <taxon>Agaricineae</taxon>
        <taxon>Psathyrellaceae</taxon>
        <taxon>Candolleomyces</taxon>
    </lineage>
</organism>
<sequence>MFSDSDDDGGQNVQITINEHYAKAFQVKKEREELEKLKEKYGSDFNESDLDESTDSESAESEDEDGEELTPAVDAAILRTLARIRKKDPSIYDSKTNIFGEEAKKVASAPAPTAKKNKDKSKPVTVRQVALDAVLNPSRSPTPEPTLPTHAEEQRALRDETIKAFHSAVAGDDDSDDDLLVLREKTKDEVEAEEEEYKAYLEKHVGEDLRDLVSINGDAEEEEAGSRGDDEEEQHHRKKDSKKSKMGKEKKTSRGEDKTKKRKTKAEEDQEFLMNYILNRGWVDSSSKRIPTYHEVTGEGTKQSKKKGKGKEKEKVASDSQADEAPGDNEEIDDPALLSDASFESLASHFEVSYNHRFEEPDAATIPSFPRHIESTVRREESKRKEARERKVARKEAELAKKKEEVRMLKTLKMKEIKRKLERIGIESGLLKGKGKSKESKNRDADEEEDGGEDIDEALHELDLEGDWDPEKHDRQLQELFAGVDGEDEEGLQFDEDGKPVWKDDIDLGDILISDDDAAPVGKSKKDLKKEKKKKKKKKKGGEGDEDEAGVDVDAMDADRIEERMDEDEEEWDGTEEMRKRKWNEYLAELDELDFNDMVAGMPTRFKYIPVVKQNYSLDPVEILLADDNDLNEYISVKKYAPYRQDKGDRSRWDPKQQEKLRTLRDNLKKRHTAFFGQQNENDGRHGGAQQAGGEKKKRKGKKERMKMKVEGGGGAEETGDGSAPDAVPMDIDEPVASGKKRKPVGENAEGGENAATTEDGGKKKKRRRRHKKESGATEEA</sequence>
<feature type="region of interest" description="Disordered" evidence="2">
    <location>
        <begin position="38"/>
        <end position="72"/>
    </location>
</feature>
<evidence type="ECO:0000313" key="5">
    <source>
        <dbReference type="Proteomes" id="UP000290288"/>
    </source>
</evidence>
<feature type="compositionally biased region" description="Acidic residues" evidence="2">
    <location>
        <begin position="445"/>
        <end position="456"/>
    </location>
</feature>
<dbReference type="Proteomes" id="UP000290288">
    <property type="component" value="Unassembled WGS sequence"/>
</dbReference>
<dbReference type="EMBL" id="SDEE01000149">
    <property type="protein sequence ID" value="RXW20423.1"/>
    <property type="molecule type" value="Genomic_DNA"/>
</dbReference>
<feature type="region of interest" description="Disordered" evidence="2">
    <location>
        <begin position="103"/>
        <end position="160"/>
    </location>
</feature>
<name>A0A4Q2DKE9_9AGAR</name>
<dbReference type="GO" id="GO:0030686">
    <property type="term" value="C:90S preribosome"/>
    <property type="evidence" value="ECO:0007669"/>
    <property type="project" value="TreeGrafter"/>
</dbReference>
<dbReference type="AlphaFoldDB" id="A0A4Q2DKE9"/>
<comment type="caution">
    <text evidence="4">The sequence shown here is derived from an EMBL/GenBank/DDBJ whole genome shotgun (WGS) entry which is preliminary data.</text>
</comment>
<feature type="compositionally biased region" description="Acidic residues" evidence="2">
    <location>
        <begin position="46"/>
        <end position="68"/>
    </location>
</feature>
<dbReference type="PANTHER" id="PTHR14490">
    <property type="entry name" value="ZINC FINGER, ZZ TYPE"/>
    <property type="match status" value="1"/>
</dbReference>
<feature type="compositionally biased region" description="Acidic residues" evidence="2">
    <location>
        <begin position="485"/>
        <end position="495"/>
    </location>
</feature>
<feature type="compositionally biased region" description="Basic residues" evidence="2">
    <location>
        <begin position="696"/>
        <end position="706"/>
    </location>
</feature>
<comment type="similarity">
    <text evidence="1">Belongs to the KRI1 family.</text>
</comment>
<proteinExistence type="inferred from homology"/>
<feature type="region of interest" description="Disordered" evidence="2">
    <location>
        <begin position="287"/>
        <end position="334"/>
    </location>
</feature>
<dbReference type="OrthoDB" id="10252032at2759"/>
<keyword evidence="5" id="KW-1185">Reference proteome</keyword>
<dbReference type="Pfam" id="PF05178">
    <property type="entry name" value="Kri1"/>
    <property type="match status" value="1"/>
</dbReference>
<accession>A0A4Q2DKE9</accession>
<dbReference type="STRING" id="2316362.A0A4Q2DKE9"/>
<feature type="compositionally biased region" description="Basic residues" evidence="2">
    <location>
        <begin position="763"/>
        <end position="773"/>
    </location>
</feature>
<evidence type="ECO:0000259" key="3">
    <source>
        <dbReference type="Pfam" id="PF12936"/>
    </source>
</evidence>
<feature type="compositionally biased region" description="Basic and acidic residues" evidence="2">
    <location>
        <begin position="457"/>
        <end position="477"/>
    </location>
</feature>
<dbReference type="GO" id="GO:0000447">
    <property type="term" value="P:endonucleolytic cleavage in ITS1 to separate SSU-rRNA from 5.8S rRNA and LSU-rRNA from tricistronic rRNA transcript (SSU-rRNA, 5.8S rRNA, LSU-rRNA)"/>
    <property type="evidence" value="ECO:0007669"/>
    <property type="project" value="TreeGrafter"/>
</dbReference>
<feature type="compositionally biased region" description="Basic and acidic residues" evidence="2">
    <location>
        <begin position="246"/>
        <end position="259"/>
    </location>
</feature>
<reference evidence="4 5" key="1">
    <citation type="submission" date="2019-01" db="EMBL/GenBank/DDBJ databases">
        <title>Draft genome sequence of Psathyrella aberdarensis IHI B618.</title>
        <authorList>
            <person name="Buettner E."/>
            <person name="Kellner H."/>
        </authorList>
    </citation>
    <scope>NUCLEOTIDE SEQUENCE [LARGE SCALE GENOMIC DNA]</scope>
    <source>
        <strain evidence="4 5">IHI B618</strain>
    </source>
</reference>
<feature type="region of interest" description="Disordered" evidence="2">
    <location>
        <begin position="208"/>
        <end position="270"/>
    </location>
</feature>
<feature type="compositionally biased region" description="Basic and acidic residues" evidence="2">
    <location>
        <begin position="371"/>
        <end position="397"/>
    </location>
</feature>
<gene>
    <name evidence="4" type="ORF">EST38_g5412</name>
</gene>
<feature type="region of interest" description="Disordered" evidence="2">
    <location>
        <begin position="431"/>
        <end position="578"/>
    </location>
</feature>
<feature type="region of interest" description="Disordered" evidence="2">
    <location>
        <begin position="674"/>
        <end position="781"/>
    </location>
</feature>
<evidence type="ECO:0000256" key="2">
    <source>
        <dbReference type="SAM" id="MobiDB-lite"/>
    </source>
</evidence>